<gene>
    <name evidence="2" type="ORF">EVA_05104</name>
</gene>
<sequence>MESKRRVVSSPSLAATTCLPLPSTEATKASPAART</sequence>
<reference evidence="2" key="1">
    <citation type="journal article" date="2012" name="PLoS ONE">
        <title>Gene sets for utilization of primary and secondary nutrition supplies in the distal gut of endangered iberian lynx.</title>
        <authorList>
            <person name="Alcaide M."/>
            <person name="Messina E."/>
            <person name="Richter M."/>
            <person name="Bargiela R."/>
            <person name="Peplies J."/>
            <person name="Huws S.A."/>
            <person name="Newbold C.J."/>
            <person name="Golyshin P.N."/>
            <person name="Simon M.A."/>
            <person name="Lopez G."/>
            <person name="Yakimov M.M."/>
            <person name="Ferrer M."/>
        </authorList>
    </citation>
    <scope>NUCLEOTIDE SEQUENCE</scope>
</reference>
<evidence type="ECO:0000313" key="2">
    <source>
        <dbReference type="EMBL" id="EJX06787.1"/>
    </source>
</evidence>
<feature type="region of interest" description="Disordered" evidence="1">
    <location>
        <begin position="1"/>
        <end position="35"/>
    </location>
</feature>
<name>J9GH55_9ZZZZ</name>
<proteinExistence type="predicted"/>
<comment type="caution">
    <text evidence="2">The sequence shown here is derived from an EMBL/GenBank/DDBJ whole genome shotgun (WGS) entry which is preliminary data.</text>
</comment>
<organism evidence="2">
    <name type="scientific">gut metagenome</name>
    <dbReference type="NCBI Taxonomy" id="749906"/>
    <lineage>
        <taxon>unclassified sequences</taxon>
        <taxon>metagenomes</taxon>
        <taxon>organismal metagenomes</taxon>
    </lineage>
</organism>
<evidence type="ECO:0000256" key="1">
    <source>
        <dbReference type="SAM" id="MobiDB-lite"/>
    </source>
</evidence>
<accession>J9GH55</accession>
<dbReference type="AlphaFoldDB" id="J9GH55"/>
<protein>
    <submittedName>
        <fullName evidence="2">Secreted protein</fullName>
    </submittedName>
</protein>
<dbReference type="EMBL" id="AMCI01001061">
    <property type="protein sequence ID" value="EJX06787.1"/>
    <property type="molecule type" value="Genomic_DNA"/>
</dbReference>